<dbReference type="GO" id="GO:0008137">
    <property type="term" value="F:NADH dehydrogenase (ubiquinone) activity"/>
    <property type="evidence" value="ECO:0007669"/>
    <property type="project" value="UniProtKB-UniRule"/>
</dbReference>
<evidence type="ECO:0000313" key="10">
    <source>
        <dbReference type="EMBL" id="AVY52166.1"/>
    </source>
</evidence>
<evidence type="ECO:0000256" key="8">
    <source>
        <dbReference type="ARBA" id="ARBA00049551"/>
    </source>
</evidence>
<gene>
    <name evidence="10" type="primary">ND3</name>
</gene>
<dbReference type="Pfam" id="PF00507">
    <property type="entry name" value="Oxidored_q4"/>
    <property type="match status" value="1"/>
</dbReference>
<dbReference type="InterPro" id="IPR038430">
    <property type="entry name" value="NDAH_ubi_oxred_su3_sf"/>
</dbReference>
<keyword evidence="9" id="KW-0249">Electron transport</keyword>
<dbReference type="GO" id="GO:0031966">
    <property type="term" value="C:mitochondrial membrane"/>
    <property type="evidence" value="ECO:0007669"/>
    <property type="project" value="UniProtKB-SubCell"/>
</dbReference>
<evidence type="ECO:0000256" key="2">
    <source>
        <dbReference type="ARBA" id="ARBA00008472"/>
    </source>
</evidence>
<evidence type="ECO:0000256" key="1">
    <source>
        <dbReference type="ARBA" id="ARBA00004370"/>
    </source>
</evidence>
<keyword evidence="7 9" id="KW-0472">Membrane</keyword>
<sequence length="119" mass="14091">MFYGFLFVSLLVGFMFFLLLYYLYGGWGYKSILCGGDRVWISSFECGFISQGFGENLFSYTFLNLLVIFVVFDLEISLLLNLPFQGVWYDNYYCYLFFIFLVVVGYSFELEKGYVEWSF</sequence>
<reference evidence="10" key="1">
    <citation type="submission" date="2017-11" db="EMBL/GenBank/DDBJ databases">
        <title>Complete mitochondrial genome of Trichobilharzia szidati.</title>
        <authorList>
            <person name="Hu Y."/>
            <person name="Zhu Y."/>
            <person name="Lan D."/>
            <person name="Pang H."/>
            <person name="Hu X."/>
        </authorList>
    </citation>
    <scope>NUCLEOTIDE SEQUENCE</scope>
</reference>
<comment type="similarity">
    <text evidence="2 9">Belongs to the complex I subunit 3 family.</text>
</comment>
<dbReference type="EMBL" id="MG570047">
    <property type="protein sequence ID" value="AVY52166.1"/>
    <property type="molecule type" value="Genomic_DNA"/>
</dbReference>
<geneLocation type="mitochondrion" evidence="10"/>
<feature type="transmembrane region" description="Helical" evidence="9">
    <location>
        <begin position="57"/>
        <end position="80"/>
    </location>
</feature>
<evidence type="ECO:0000256" key="6">
    <source>
        <dbReference type="ARBA" id="ARBA00022989"/>
    </source>
</evidence>
<keyword evidence="9 10" id="KW-0496">Mitochondrion</keyword>
<dbReference type="EC" id="7.1.1.2" evidence="9"/>
<dbReference type="InterPro" id="IPR000440">
    <property type="entry name" value="NADH_UbQ/plastoQ_OxRdtase_su3"/>
</dbReference>
<keyword evidence="5 9" id="KW-0812">Transmembrane</keyword>
<feature type="transmembrane region" description="Helical" evidence="9">
    <location>
        <begin position="5"/>
        <end position="24"/>
    </location>
</feature>
<organism evidence="10">
    <name type="scientific">Trichobilharzia szidati</name>
    <dbReference type="NCBI Taxonomy" id="157070"/>
    <lineage>
        <taxon>Eukaryota</taxon>
        <taxon>Metazoa</taxon>
        <taxon>Spiralia</taxon>
        <taxon>Lophotrochozoa</taxon>
        <taxon>Platyhelminthes</taxon>
        <taxon>Trematoda</taxon>
        <taxon>Digenea</taxon>
        <taxon>Strigeidida</taxon>
        <taxon>Schistosomatoidea</taxon>
        <taxon>Schistosomatidae</taxon>
        <taxon>Trichobilharzia</taxon>
    </lineage>
</organism>
<keyword evidence="9" id="KW-0830">Ubiquinone</keyword>
<evidence type="ECO:0000256" key="5">
    <source>
        <dbReference type="ARBA" id="ARBA00022692"/>
    </source>
</evidence>
<proteinExistence type="inferred from homology"/>
<comment type="function">
    <text evidence="9">Core subunit of the mitochondrial membrane respiratory chain NADH dehydrogenase (Complex I) which catalyzes electron transfer from NADH through the respiratory chain, using ubiquinone as an electron acceptor. Essential for the catalytic activity of complex I.</text>
</comment>
<dbReference type="AlphaFoldDB" id="A0A2R4QI85"/>
<name>A0A2R4QI85_9TREM</name>
<evidence type="ECO:0000256" key="4">
    <source>
        <dbReference type="ARBA" id="ARBA00022448"/>
    </source>
</evidence>
<evidence type="ECO:0000256" key="3">
    <source>
        <dbReference type="ARBA" id="ARBA00021007"/>
    </source>
</evidence>
<protein>
    <recommendedName>
        <fullName evidence="3 9">NADH-ubiquinone oxidoreductase chain 3</fullName>
        <ecNumber evidence="9">7.1.1.2</ecNumber>
    </recommendedName>
</protein>
<accession>A0A2R4QI85</accession>
<dbReference type="Gene3D" id="1.20.58.1610">
    <property type="entry name" value="NADH:ubiquinone/plastoquinone oxidoreductase, chain 3"/>
    <property type="match status" value="1"/>
</dbReference>
<evidence type="ECO:0000256" key="7">
    <source>
        <dbReference type="ARBA" id="ARBA00023136"/>
    </source>
</evidence>
<keyword evidence="9" id="KW-0520">NAD</keyword>
<comment type="catalytic activity">
    <reaction evidence="8 9">
        <text>a ubiquinone + NADH + 5 H(+)(in) = a ubiquinol + NAD(+) + 4 H(+)(out)</text>
        <dbReference type="Rhea" id="RHEA:29091"/>
        <dbReference type="Rhea" id="RHEA-COMP:9565"/>
        <dbReference type="Rhea" id="RHEA-COMP:9566"/>
        <dbReference type="ChEBI" id="CHEBI:15378"/>
        <dbReference type="ChEBI" id="CHEBI:16389"/>
        <dbReference type="ChEBI" id="CHEBI:17976"/>
        <dbReference type="ChEBI" id="CHEBI:57540"/>
        <dbReference type="ChEBI" id="CHEBI:57945"/>
        <dbReference type="EC" id="7.1.1.2"/>
    </reaction>
</comment>
<comment type="subcellular location">
    <subcellularLocation>
        <location evidence="1">Membrane</location>
    </subcellularLocation>
    <subcellularLocation>
        <location evidence="9">Mitochondrion membrane</location>
        <topology evidence="9">Multi-pass membrane protein</topology>
    </subcellularLocation>
</comment>
<keyword evidence="6 9" id="KW-1133">Transmembrane helix</keyword>
<keyword evidence="9" id="KW-0679">Respiratory chain</keyword>
<keyword evidence="4 9" id="KW-0813">Transport</keyword>
<evidence type="ECO:0000256" key="9">
    <source>
        <dbReference type="RuleBase" id="RU003640"/>
    </source>
</evidence>
<keyword evidence="9" id="KW-1278">Translocase</keyword>
<feature type="transmembrane region" description="Helical" evidence="9">
    <location>
        <begin position="92"/>
        <end position="108"/>
    </location>
</feature>